<dbReference type="Proteomes" id="UP000717328">
    <property type="component" value="Unassembled WGS sequence"/>
</dbReference>
<dbReference type="EMBL" id="JABCKI010000190">
    <property type="protein sequence ID" value="KAG5651855.1"/>
    <property type="molecule type" value="Genomic_DNA"/>
</dbReference>
<evidence type="ECO:0000313" key="2">
    <source>
        <dbReference type="Proteomes" id="UP000717328"/>
    </source>
</evidence>
<sequence length="159" mass="18158">MAFSEKNETSYRPTNDDCLMRSVTLPNFCKVCIEGLWLSLLRRVNLVDSVKEGCKQTFPEGGSGTAGWVKTIDLELIPLAQFRDRVVDDESYTIKWRKGRTILKDFTNKTRIEIADVEALGTYFVSVDFATPEVRVDKDRRLSMNFAYQVKDTCATLAR</sequence>
<reference evidence="1" key="1">
    <citation type="submission" date="2021-02" db="EMBL/GenBank/DDBJ databases">
        <authorList>
            <person name="Nieuwenhuis M."/>
            <person name="Van De Peppel L.J.J."/>
        </authorList>
    </citation>
    <scope>NUCLEOTIDE SEQUENCE</scope>
    <source>
        <strain evidence="1">D49</strain>
    </source>
</reference>
<proteinExistence type="predicted"/>
<reference evidence="1" key="2">
    <citation type="submission" date="2021-10" db="EMBL/GenBank/DDBJ databases">
        <title>Phylogenomics reveals ancestral predisposition of the termite-cultivated fungus Termitomyces towards a domesticated lifestyle.</title>
        <authorList>
            <person name="Auxier B."/>
            <person name="Grum-Grzhimaylo A."/>
            <person name="Cardenas M.E."/>
            <person name="Lodge J.D."/>
            <person name="Laessoe T."/>
            <person name="Pedersen O."/>
            <person name="Smith M.E."/>
            <person name="Kuyper T.W."/>
            <person name="Franco-Molano E.A."/>
            <person name="Baroni T.J."/>
            <person name="Aanen D.K."/>
        </authorList>
    </citation>
    <scope>NUCLEOTIDE SEQUENCE</scope>
    <source>
        <strain evidence="1">D49</strain>
    </source>
</reference>
<organism evidence="1 2">
    <name type="scientific">Sphagnurus paluster</name>
    <dbReference type="NCBI Taxonomy" id="117069"/>
    <lineage>
        <taxon>Eukaryota</taxon>
        <taxon>Fungi</taxon>
        <taxon>Dikarya</taxon>
        <taxon>Basidiomycota</taxon>
        <taxon>Agaricomycotina</taxon>
        <taxon>Agaricomycetes</taxon>
        <taxon>Agaricomycetidae</taxon>
        <taxon>Agaricales</taxon>
        <taxon>Tricholomatineae</taxon>
        <taxon>Lyophyllaceae</taxon>
        <taxon>Sphagnurus</taxon>
    </lineage>
</organism>
<accession>A0A9P7KKL6</accession>
<name>A0A9P7KKL6_9AGAR</name>
<keyword evidence="2" id="KW-1185">Reference proteome</keyword>
<protein>
    <submittedName>
        <fullName evidence="1">Uncharacterized protein</fullName>
    </submittedName>
</protein>
<comment type="caution">
    <text evidence="1">The sequence shown here is derived from an EMBL/GenBank/DDBJ whole genome shotgun (WGS) entry which is preliminary data.</text>
</comment>
<dbReference type="AlphaFoldDB" id="A0A9P7KKL6"/>
<gene>
    <name evidence="1" type="ORF">H0H81_007196</name>
</gene>
<evidence type="ECO:0000313" key="1">
    <source>
        <dbReference type="EMBL" id="KAG5651855.1"/>
    </source>
</evidence>
<dbReference type="OrthoDB" id="2949576at2759"/>